<sequence length="113" mass="13583">MQKNYNKLIRDRIPEIIINAGEEPEIKKLSQKEFKIELKKKVLEEARELLRAESKEEIENEIVDIRELLDWLIKEFKISPYSIRNKKLKKNKERGSFTKKLFLVKTKLSKARK</sequence>
<evidence type="ECO:0000313" key="2">
    <source>
        <dbReference type="EMBL" id="OGD56993.1"/>
    </source>
</evidence>
<dbReference type="CDD" id="cd11532">
    <property type="entry name" value="NTP-PPase_COG4997"/>
    <property type="match status" value="1"/>
</dbReference>
<name>A0A1F5DPC4_9BACT</name>
<dbReference type="SUPFAM" id="SSF101386">
    <property type="entry name" value="all-alpha NTP pyrophosphatases"/>
    <property type="match status" value="1"/>
</dbReference>
<proteinExistence type="predicted"/>
<keyword evidence="1" id="KW-0175">Coiled coil</keyword>
<dbReference type="Proteomes" id="UP000178764">
    <property type="component" value="Unassembled WGS sequence"/>
</dbReference>
<gene>
    <name evidence="2" type="ORF">A2V71_02600</name>
</gene>
<evidence type="ECO:0008006" key="4">
    <source>
        <dbReference type="Google" id="ProtNLM"/>
    </source>
</evidence>
<organism evidence="2 3">
    <name type="scientific">Candidatus Berkelbacteria bacterium RBG_13_40_8</name>
    <dbReference type="NCBI Taxonomy" id="1797467"/>
    <lineage>
        <taxon>Bacteria</taxon>
        <taxon>Candidatus Berkelbacteria</taxon>
    </lineage>
</organism>
<accession>A0A1F5DPC4</accession>
<comment type="caution">
    <text evidence="2">The sequence shown here is derived from an EMBL/GenBank/DDBJ whole genome shotgun (WGS) entry which is preliminary data.</text>
</comment>
<evidence type="ECO:0000313" key="3">
    <source>
        <dbReference type="Proteomes" id="UP000178764"/>
    </source>
</evidence>
<reference evidence="2 3" key="1">
    <citation type="journal article" date="2016" name="Nat. Commun.">
        <title>Thousands of microbial genomes shed light on interconnected biogeochemical processes in an aquifer system.</title>
        <authorList>
            <person name="Anantharaman K."/>
            <person name="Brown C.T."/>
            <person name="Hug L.A."/>
            <person name="Sharon I."/>
            <person name="Castelle C.J."/>
            <person name="Probst A.J."/>
            <person name="Thomas B.C."/>
            <person name="Singh A."/>
            <person name="Wilkins M.J."/>
            <person name="Karaoz U."/>
            <person name="Brodie E.L."/>
            <person name="Williams K.H."/>
            <person name="Hubbard S.S."/>
            <person name="Banfield J.F."/>
        </authorList>
    </citation>
    <scope>NUCLEOTIDE SEQUENCE [LARGE SCALE GENOMIC DNA]</scope>
</reference>
<evidence type="ECO:0000256" key="1">
    <source>
        <dbReference type="SAM" id="Coils"/>
    </source>
</evidence>
<dbReference type="AlphaFoldDB" id="A0A1F5DPC4"/>
<protein>
    <recommendedName>
        <fullName evidence="4">Phosphoribosyl-ATP pyrophosphohydrolase</fullName>
    </recommendedName>
</protein>
<dbReference type="InterPro" id="IPR038735">
    <property type="entry name" value="MSMEG_1276-like_NTP-PPase_dom"/>
</dbReference>
<dbReference type="EMBL" id="MEZT01000008">
    <property type="protein sequence ID" value="OGD56993.1"/>
    <property type="molecule type" value="Genomic_DNA"/>
</dbReference>
<feature type="coiled-coil region" evidence="1">
    <location>
        <begin position="36"/>
        <end position="75"/>
    </location>
</feature>